<dbReference type="Proteomes" id="UP000735874">
    <property type="component" value="Unassembled WGS sequence"/>
</dbReference>
<dbReference type="Proteomes" id="UP000736787">
    <property type="component" value="Unassembled WGS sequence"/>
</dbReference>
<evidence type="ECO:0000313" key="2">
    <source>
        <dbReference type="EMBL" id="KAG2937594.1"/>
    </source>
</evidence>
<reference evidence="3" key="1">
    <citation type="submission" date="2018-10" db="EMBL/GenBank/DDBJ databases">
        <title>Effector identification in a new, highly contiguous assembly of the strawberry crown rot pathogen Phytophthora cactorum.</title>
        <authorList>
            <person name="Armitage A.D."/>
            <person name="Nellist C.F."/>
            <person name="Bates H."/>
            <person name="Vickerstaff R.J."/>
            <person name="Harrison R.J."/>
        </authorList>
    </citation>
    <scope>NUCLEOTIDE SEQUENCE</scope>
    <source>
        <strain evidence="1">15-7</strain>
        <strain evidence="2">4032</strain>
        <strain evidence="3">4040</strain>
        <strain evidence="4">P415</strain>
        <strain evidence="5">P421</strain>
    </source>
</reference>
<protein>
    <submittedName>
        <fullName evidence="3">Uncharacterized protein</fullName>
    </submittedName>
</protein>
<organism evidence="3 6">
    <name type="scientific">Phytophthora cactorum</name>
    <dbReference type="NCBI Taxonomy" id="29920"/>
    <lineage>
        <taxon>Eukaryota</taxon>
        <taxon>Sar</taxon>
        <taxon>Stramenopiles</taxon>
        <taxon>Oomycota</taxon>
        <taxon>Peronosporomycetes</taxon>
        <taxon>Peronosporales</taxon>
        <taxon>Peronosporaceae</taxon>
        <taxon>Phytophthora</taxon>
    </lineage>
</organism>
<sequence length="163" mass="18009">MEGDTCERSSTPLNGAIFDRERLQQLDDFGAVLPLPTGVLLDSALPLASYDPSLYAEGVACPNLTNNGARVIQMSSDGSLRSMRQLAVDTSLQQLVDTQRRWRSERLVMESLQRGDSAWCEFGGKLVYEEGGVGVLRGGWLFPQRAPRSHQTTSQYVTLARVF</sequence>
<dbReference type="EMBL" id="RCMI01000075">
    <property type="protein sequence ID" value="KAG2937594.1"/>
    <property type="molecule type" value="Genomic_DNA"/>
</dbReference>
<dbReference type="EMBL" id="RCMG01000077">
    <property type="protein sequence ID" value="KAG2864537.1"/>
    <property type="molecule type" value="Genomic_DNA"/>
</dbReference>
<dbReference type="Proteomes" id="UP000697107">
    <property type="component" value="Unassembled WGS sequence"/>
</dbReference>
<dbReference type="EMBL" id="RCML01000069">
    <property type="protein sequence ID" value="KAG2993709.1"/>
    <property type="molecule type" value="Genomic_DNA"/>
</dbReference>
<dbReference type="AlphaFoldDB" id="A0A8T1EAT1"/>
<proteinExistence type="predicted"/>
<evidence type="ECO:0000313" key="6">
    <source>
        <dbReference type="Proteomes" id="UP000736787"/>
    </source>
</evidence>
<dbReference type="EMBL" id="RCMV01000058">
    <property type="protein sequence ID" value="KAG3226404.1"/>
    <property type="molecule type" value="Genomic_DNA"/>
</dbReference>
<evidence type="ECO:0000313" key="3">
    <source>
        <dbReference type="EMBL" id="KAG2950327.1"/>
    </source>
</evidence>
<dbReference type="Proteomes" id="UP000760860">
    <property type="component" value="Unassembled WGS sequence"/>
</dbReference>
<accession>A0A8T1EAT1</accession>
<dbReference type="Proteomes" id="UP000774804">
    <property type="component" value="Unassembled WGS sequence"/>
</dbReference>
<evidence type="ECO:0000313" key="5">
    <source>
        <dbReference type="EMBL" id="KAG3226404.1"/>
    </source>
</evidence>
<evidence type="ECO:0000313" key="1">
    <source>
        <dbReference type="EMBL" id="KAG2864537.1"/>
    </source>
</evidence>
<name>A0A8T1EAT1_9STRA</name>
<dbReference type="EMBL" id="RCMK01000072">
    <property type="protein sequence ID" value="KAG2950327.1"/>
    <property type="molecule type" value="Genomic_DNA"/>
</dbReference>
<evidence type="ECO:0000313" key="4">
    <source>
        <dbReference type="EMBL" id="KAG2993709.1"/>
    </source>
</evidence>
<comment type="caution">
    <text evidence="3">The sequence shown here is derived from an EMBL/GenBank/DDBJ whole genome shotgun (WGS) entry which is preliminary data.</text>
</comment>
<dbReference type="VEuPathDB" id="FungiDB:PC110_g19856"/>
<gene>
    <name evidence="1" type="ORF">PC113_g4487</name>
    <name evidence="2" type="ORF">PC115_g4144</name>
    <name evidence="3" type="ORF">PC117_g4533</name>
    <name evidence="4" type="ORF">PC118_g3909</name>
    <name evidence="5" type="ORF">PC129_g3024</name>
</gene>